<proteinExistence type="predicted"/>
<organism evidence="2 3">
    <name type="scientific">Leptothrix discophora</name>
    <dbReference type="NCBI Taxonomy" id="89"/>
    <lineage>
        <taxon>Bacteria</taxon>
        <taxon>Pseudomonadati</taxon>
        <taxon>Pseudomonadota</taxon>
        <taxon>Betaproteobacteria</taxon>
        <taxon>Burkholderiales</taxon>
        <taxon>Sphaerotilaceae</taxon>
        <taxon>Leptothrix</taxon>
    </lineage>
</organism>
<dbReference type="EMBL" id="JAUZEE010000005">
    <property type="protein sequence ID" value="MDP4301217.1"/>
    <property type="molecule type" value="Genomic_DNA"/>
</dbReference>
<evidence type="ECO:0000313" key="3">
    <source>
        <dbReference type="Proteomes" id="UP001235760"/>
    </source>
</evidence>
<reference evidence="2 3" key="1">
    <citation type="submission" date="2023-08" db="EMBL/GenBank/DDBJ databases">
        <authorList>
            <person name="Roldan D.M."/>
            <person name="Menes R.J."/>
        </authorList>
    </citation>
    <scope>NUCLEOTIDE SEQUENCE [LARGE SCALE GENOMIC DNA]</scope>
    <source>
        <strain evidence="2 3">CCM 2812</strain>
    </source>
</reference>
<feature type="chain" id="PRO_5046784365" evidence="1">
    <location>
        <begin position="27"/>
        <end position="452"/>
    </location>
</feature>
<dbReference type="RefSeq" id="WP_305749767.1">
    <property type="nucleotide sequence ID" value="NZ_JAUZEE010000005.1"/>
</dbReference>
<evidence type="ECO:0000256" key="1">
    <source>
        <dbReference type="SAM" id="SignalP"/>
    </source>
</evidence>
<feature type="signal peptide" evidence="1">
    <location>
        <begin position="1"/>
        <end position="26"/>
    </location>
</feature>
<dbReference type="Proteomes" id="UP001235760">
    <property type="component" value="Unassembled WGS sequence"/>
</dbReference>
<keyword evidence="3" id="KW-1185">Reference proteome</keyword>
<comment type="caution">
    <text evidence="2">The sequence shown here is derived from an EMBL/GenBank/DDBJ whole genome shotgun (WGS) entry which is preliminary data.</text>
</comment>
<accession>A0ABT9G4N8</accession>
<sequence>MTMHPRPLALALAVAATLAGPGAALAQTLCRPDNTTPFTAGPVNAQNGFATQVVDSEGVALVICTDSVDGQGNPPPCFFDPVIPGNAQSEASGFGGEGFWFLAESAFATTGANAVDALVVMATEAAYASGVPTPGDQFSFTRLRIRVDVTQPGIYTVQHPWGQRQYTVTSVVDDRGRAIAREINETVDVEFTPNGSRTGIVGPWLRWDPAVAPAAPAGYIGDGATPHAVIGSPCGRNFVRISATALDGTTPLAIDPTDVDRDGMASAYTSREFTVQGKLAPQGITPLTVTGATYARTTGAATLSLHASAPTTATVTATPGGNLRGDGNGRHFTASDVTTLPATVAFTATNAAQGNAPSPVQHVPLTDLVTITRAQAQCTAAPRTCTLEVQASSSDQAPASLPTLTLALPGGATTTLVNGAASVPGLTVLPAAVTVRSSAGGIASKPLTVINP</sequence>
<evidence type="ECO:0000313" key="2">
    <source>
        <dbReference type="EMBL" id="MDP4301217.1"/>
    </source>
</evidence>
<name>A0ABT9G4N8_LEPDI</name>
<keyword evidence="1" id="KW-0732">Signal</keyword>
<gene>
    <name evidence="2" type="ORF">Q8X39_11260</name>
</gene>
<protein>
    <submittedName>
        <fullName evidence="2">Uncharacterized protein</fullName>
    </submittedName>
</protein>